<comment type="similarity">
    <text evidence="1">Belongs to the pseudouridine synthase RluA family.</text>
</comment>
<evidence type="ECO:0000313" key="4">
    <source>
        <dbReference type="Proteomes" id="UP001497623"/>
    </source>
</evidence>
<evidence type="ECO:0000313" key="3">
    <source>
        <dbReference type="EMBL" id="CAL4213332.1"/>
    </source>
</evidence>
<proteinExistence type="inferred from homology"/>
<organism evidence="3 4">
    <name type="scientific">Meganyctiphanes norvegica</name>
    <name type="common">Northern krill</name>
    <name type="synonym">Thysanopoda norvegica</name>
    <dbReference type="NCBI Taxonomy" id="48144"/>
    <lineage>
        <taxon>Eukaryota</taxon>
        <taxon>Metazoa</taxon>
        <taxon>Ecdysozoa</taxon>
        <taxon>Arthropoda</taxon>
        <taxon>Crustacea</taxon>
        <taxon>Multicrustacea</taxon>
        <taxon>Malacostraca</taxon>
        <taxon>Eumalacostraca</taxon>
        <taxon>Eucarida</taxon>
        <taxon>Euphausiacea</taxon>
        <taxon>Euphausiidae</taxon>
        <taxon>Meganyctiphanes</taxon>
    </lineage>
</organism>
<dbReference type="InterPro" id="IPR020103">
    <property type="entry name" value="PsdUridine_synth_cat_dom_sf"/>
</dbReference>
<protein>
    <recommendedName>
        <fullName evidence="2">Pseudouridine synthase RsuA/RluA-like domain-containing protein</fullName>
    </recommendedName>
</protein>
<dbReference type="GO" id="GO:0009982">
    <property type="term" value="F:pseudouridine synthase activity"/>
    <property type="evidence" value="ECO:0007669"/>
    <property type="project" value="InterPro"/>
</dbReference>
<comment type="caution">
    <text evidence="3">The sequence shown here is derived from an EMBL/GenBank/DDBJ whole genome shotgun (WGS) entry which is preliminary data.</text>
</comment>
<dbReference type="GO" id="GO:0003723">
    <property type="term" value="F:RNA binding"/>
    <property type="evidence" value="ECO:0007669"/>
    <property type="project" value="InterPro"/>
</dbReference>
<evidence type="ECO:0000259" key="2">
    <source>
        <dbReference type="Pfam" id="PF00849"/>
    </source>
</evidence>
<gene>
    <name evidence="3" type="ORF">MNOR_LOCUS38542</name>
</gene>
<dbReference type="CDD" id="cd02869">
    <property type="entry name" value="PseudoU_synth_RluA_like"/>
    <property type="match status" value="1"/>
</dbReference>
<name>A0AAV2SMG0_MEGNR</name>
<feature type="domain" description="Pseudouridine synthase RsuA/RluA-like" evidence="2">
    <location>
        <begin position="59"/>
        <end position="224"/>
    </location>
</feature>
<accession>A0AAV2SMG0</accession>
<keyword evidence="4" id="KW-1185">Reference proteome</keyword>
<dbReference type="Gene3D" id="3.30.2350.10">
    <property type="entry name" value="Pseudouridine synthase"/>
    <property type="match status" value="1"/>
</dbReference>
<dbReference type="PANTHER" id="PTHR21600">
    <property type="entry name" value="MITOCHONDRIAL RNA PSEUDOURIDINE SYNTHASE"/>
    <property type="match status" value="1"/>
</dbReference>
<dbReference type="PANTHER" id="PTHR21600:SF87">
    <property type="entry name" value="RNA PSEUDOURIDYLATE SYNTHASE DOMAIN-CONTAINING PROTEIN 1"/>
    <property type="match status" value="1"/>
</dbReference>
<dbReference type="InterPro" id="IPR050188">
    <property type="entry name" value="RluA_PseudoU_synthase"/>
</dbReference>
<dbReference type="EMBL" id="CAXKWB010088905">
    <property type="protein sequence ID" value="CAL4213332.1"/>
    <property type="molecule type" value="Genomic_DNA"/>
</dbReference>
<dbReference type="InterPro" id="IPR006145">
    <property type="entry name" value="PsdUridine_synth_RsuA/RluA"/>
</dbReference>
<evidence type="ECO:0000256" key="1">
    <source>
        <dbReference type="ARBA" id="ARBA00010876"/>
    </source>
</evidence>
<dbReference type="Pfam" id="PF00849">
    <property type="entry name" value="PseudoU_synth_2"/>
    <property type="match status" value="1"/>
</dbReference>
<dbReference type="GO" id="GO:0000455">
    <property type="term" value="P:enzyme-directed rRNA pseudouridine synthesis"/>
    <property type="evidence" value="ECO:0007669"/>
    <property type="project" value="TreeGrafter"/>
</dbReference>
<dbReference type="AlphaFoldDB" id="A0AAV2SMG0"/>
<reference evidence="3 4" key="1">
    <citation type="submission" date="2024-05" db="EMBL/GenBank/DDBJ databases">
        <authorList>
            <person name="Wallberg A."/>
        </authorList>
    </citation>
    <scope>NUCLEOTIDE SEQUENCE [LARGE SCALE GENOMIC DNA]</scope>
</reference>
<dbReference type="Proteomes" id="UP001497623">
    <property type="component" value="Unassembled WGS sequence"/>
</dbReference>
<dbReference type="SUPFAM" id="SSF55120">
    <property type="entry name" value="Pseudouridine synthase"/>
    <property type="match status" value="1"/>
</dbReference>
<sequence length="306" mass="35945">MEFLEWVLSSILDEMTRLAWQKFKQKLTTYIVYTARLIKSRGQLPASIHDIKIVHKSPHYIIVSKHYDVLINSNSEKDTVTVQTQLRRLYPDLVNPRLGHEFLFSHRLDFSTSGLLCISVHKQAAAAVTKCFVKKIVDKYYLAILRGHLSKEMLDVYLPIGEDTREEWSRIKMTTSQSPYAGKCRNAHTRILVLQKGLYDKYPATKVLMKPITGRRHQLRVHCSESGHSIVGDYTYSNRRDLFPYRMFLHAYRMIIPSEFEHIDVCTKDPFTKEDPRNLWQPVETLNELDEEAFTKLKLGWKWNKR</sequence>